<evidence type="ECO:0000313" key="2">
    <source>
        <dbReference type="EMBL" id="AXF40702.1"/>
    </source>
</evidence>
<keyword evidence="1" id="KW-1133">Transmembrane helix</keyword>
<evidence type="ECO:0000313" key="3">
    <source>
        <dbReference type="Proteomes" id="UP000255697"/>
    </source>
</evidence>
<gene>
    <name evidence="2" type="ORF">Ac3_133</name>
</gene>
<proteinExistence type="predicted"/>
<keyword evidence="1" id="KW-0812">Transmembrane</keyword>
<name>A0A345AUW9_9CAUD</name>
<feature type="transmembrane region" description="Helical" evidence="1">
    <location>
        <begin position="39"/>
        <end position="60"/>
    </location>
</feature>
<sequence>MEINKSSWHYRFLRWSSSNGRVPDNLCGYVRTLLIKLSLFSIVSLFIVAVCRLVGLSVFILSEPITHLAVIAGPEWYTNIIWVNIVAIPLGAMTIAGIFAIALGGVFGVAEGASYINNMLRKRSSDEYKSSSLIFNYLKAKHSKICQQLDFKD</sequence>
<organism evidence="2 3">
    <name type="scientific">Acinetobacter phage vB_ApiM_fHyAci03</name>
    <dbReference type="NCBI Taxonomy" id="2269366"/>
    <lineage>
        <taxon>Viruses</taxon>
        <taxon>Duplodnaviria</taxon>
        <taxon>Heunggongvirae</taxon>
        <taxon>Uroviricota</taxon>
        <taxon>Caudoviricetes</taxon>
        <taxon>Pantevenvirales</taxon>
        <taxon>Straboviridae</taxon>
        <taxon>Twarogvirinae</taxon>
        <taxon>Lazarusvirus</taxon>
        <taxon>Lazarusvirus fhyacithree</taxon>
    </lineage>
</organism>
<reference evidence="3" key="1">
    <citation type="submission" date="2018-06" db="EMBL/GenBank/DDBJ databases">
        <title>Whole genome analysis of phage vB_ApiM_fHyAci03 infecting Acinetobacter pittii.</title>
        <authorList>
            <person name="Kiljunen S."/>
            <person name="Wicklund A."/>
            <person name="Skurnik M."/>
        </authorList>
    </citation>
    <scope>NUCLEOTIDE SEQUENCE [LARGE SCALE GENOMIC DNA]</scope>
</reference>
<evidence type="ECO:0000256" key="1">
    <source>
        <dbReference type="SAM" id="Phobius"/>
    </source>
</evidence>
<dbReference type="EMBL" id="MH460829">
    <property type="protein sequence ID" value="AXF40702.1"/>
    <property type="molecule type" value="Genomic_DNA"/>
</dbReference>
<dbReference type="Proteomes" id="UP000255697">
    <property type="component" value="Segment"/>
</dbReference>
<protein>
    <submittedName>
        <fullName evidence="2">Uncharacterized protein</fullName>
    </submittedName>
</protein>
<accession>A0A345AUW9</accession>
<keyword evidence="1" id="KW-0472">Membrane</keyword>
<feature type="transmembrane region" description="Helical" evidence="1">
    <location>
        <begin position="80"/>
        <end position="113"/>
    </location>
</feature>
<keyword evidence="3" id="KW-1185">Reference proteome</keyword>